<dbReference type="Pfam" id="PF00664">
    <property type="entry name" value="ABC_membrane"/>
    <property type="match status" value="2"/>
</dbReference>
<dbReference type="EMBL" id="JABTTQ020002062">
    <property type="protein sequence ID" value="KAK6126166.1"/>
    <property type="molecule type" value="Genomic_DNA"/>
</dbReference>
<evidence type="ECO:0000259" key="12">
    <source>
        <dbReference type="PROSITE" id="PS50893"/>
    </source>
</evidence>
<feature type="transmembrane region" description="Helical" evidence="11">
    <location>
        <begin position="141"/>
        <end position="165"/>
    </location>
</feature>
<sequence length="1398" mass="153164">MTEKDCEEIKSIEQWKLSELQDLELVVSSQNNINTNNTTLISATSNTAQDSGEKPAAMEVSTKAGGGEPDKPAGSPPSVDFRELFRFADGLDYFLMIIGTFGAIVHGSSLPLFLRFFADLVNSFGSNANNVDKMTQEVLKYAFYFLVVGAAIWASSWAEISCWMWTGERQSTKMRIKYLEAALNQDIEFFDTEVRTSDVVFAINTDAVMVQDAISEKVLGNFLHYMATFVSGFVVGFTAVWQLALVTLAVVPLIAIIGAIHTITLAKLSGKSQEALAQAGNIAEQTIVQIRTVLAFVGESRALQAYSAALKVSQRIGYRIGFSKGMGLGATYFTVFCCYALLLWYGGYLVRHHFTNGGLAIATMFAVMIGGLALGQSAPSMAAFAKARVAAAKIFRIIDHKPGVERNNESGLEFDSITRQLELKNVDFSYPSRPENRVLNNFSLIVPAGKTIALVGSSGSGKSTVVSLIERFYDPASGQVLLDGHDIKTLKLKWLRQQIGLVSQEPALFATTIKENILLGRPDATLIEIEEASRVANAHSFIVKLPDGYDTQTLKLKWLRQQIGLVSQEPALFATTIKENILLGRPDATLIEIEEASRVANAHSFIVKLPDGYDTQVGERGLQLSGGQKQRIAIARAMLKNPAILLLDEATSALDSESEKLVQEALDRFMIGRTTLVIAHRLSTIRKADLVAVLQQGSVFEIGAHDELIAKGENGVYAKLIRMQEAAHEAALSNARKSSARPSSARNSVSSPIITRNSSYGRSPYSRRLSDFSTSDFSLSIDTAYPNYRHEKLAFKEQASSFLRLAKMNSPEWTYALFGSIGSIICGSLSAFFAYVLSAVLSVYYNPDHAYMIDQIAKYCYLLIGVSSAALIFNTMQHFFWDVVGENLTKRVREKMLAAVLKNEMAWFDREENESSRVAARLALDANNVRSAIGDRISVIMQNSALMLVACTAGFVLQWRLALVLIAVFPVVVVATVLQKMFMSGFSGDLEAAHAKATQLAGEAVANVRTVAAFNSESKIVGLFISSLQPPLRRCFWKGQIAGSGYGIAQFALYASYALGLWYASWLVKHGISDFSKTIRVFMVLMVSANGAAETLTLAPDFIKGGRAMRSVFALLDRRTEVEPDDPDATAVPDRLRGEVEFKHVDFAPLEARRVGLPRFESPCAGGKNARARGTQRRFYEPSSGRVIIDGKDIRKYNLKSLRRHIAVVPQEPCLFATTIYENIAYGHESSATESQIIEAANLANAHKFISSLPDGYKTYVGERGVQLSGGQKQRIAIARAFLRKAEIMLLDEATSALDAESERCIQEALDRACAGKTTILVAHRLSTIRNAHVIAVLDDGKVAEQGSHSHLLKNHPDGIYARMIQLQRFTHGQAVNMVASGSTSSARPGEDRDREGQ</sequence>
<feature type="domain" description="ABC transporter" evidence="12">
    <location>
        <begin position="1130"/>
        <end position="1365"/>
    </location>
</feature>
<feature type="transmembrane region" description="Helical" evidence="11">
    <location>
        <begin position="93"/>
        <end position="114"/>
    </location>
</feature>
<keyword evidence="7" id="KW-0067">ATP-binding</keyword>
<protein>
    <recommendedName>
        <fullName evidence="16">ABC transporter B family member 1</fullName>
    </recommendedName>
</protein>
<evidence type="ECO:0000256" key="8">
    <source>
        <dbReference type="ARBA" id="ARBA00022989"/>
    </source>
</evidence>
<keyword evidence="15" id="KW-1185">Reference proteome</keyword>
<dbReference type="InterPro" id="IPR011527">
    <property type="entry name" value="ABC1_TM_dom"/>
</dbReference>
<evidence type="ECO:0008006" key="16">
    <source>
        <dbReference type="Google" id="ProtNLM"/>
    </source>
</evidence>
<feature type="transmembrane region" description="Helical" evidence="11">
    <location>
        <begin position="222"/>
        <end position="241"/>
    </location>
</feature>
<feature type="transmembrane region" description="Helical" evidence="11">
    <location>
        <begin position="357"/>
        <end position="375"/>
    </location>
</feature>
<accession>A0ABR0UV46</accession>
<keyword evidence="4 11" id="KW-0812">Transmembrane</keyword>
<dbReference type="InterPro" id="IPR017871">
    <property type="entry name" value="ABC_transporter-like_CS"/>
</dbReference>
<dbReference type="InterPro" id="IPR039421">
    <property type="entry name" value="Type_1_exporter"/>
</dbReference>
<evidence type="ECO:0000256" key="3">
    <source>
        <dbReference type="ARBA" id="ARBA00022448"/>
    </source>
</evidence>
<dbReference type="PROSITE" id="PS00211">
    <property type="entry name" value="ABC_TRANSPORTER_1"/>
    <property type="match status" value="2"/>
</dbReference>
<dbReference type="PANTHER" id="PTHR43394:SF11">
    <property type="entry name" value="ATP-BINDING CASSETTE TRANSPORTER"/>
    <property type="match status" value="1"/>
</dbReference>
<name>A0ABR0UV46_REHGL</name>
<evidence type="ECO:0000256" key="2">
    <source>
        <dbReference type="ARBA" id="ARBA00007577"/>
    </source>
</evidence>
<keyword evidence="8 11" id="KW-1133">Transmembrane helix</keyword>
<dbReference type="Pfam" id="PF00005">
    <property type="entry name" value="ABC_tran"/>
    <property type="match status" value="3"/>
</dbReference>
<keyword evidence="5" id="KW-0677">Repeat</keyword>
<evidence type="ECO:0000256" key="9">
    <source>
        <dbReference type="ARBA" id="ARBA00023136"/>
    </source>
</evidence>
<comment type="subcellular location">
    <subcellularLocation>
        <location evidence="1">Membrane</location>
        <topology evidence="1">Multi-pass membrane protein</topology>
    </subcellularLocation>
</comment>
<feature type="domain" description="ABC transmembrane type-1" evidence="13">
    <location>
        <begin position="97"/>
        <end position="386"/>
    </location>
</feature>
<feature type="transmembrane region" description="Helical" evidence="11">
    <location>
        <begin position="961"/>
        <end position="978"/>
    </location>
</feature>
<reference evidence="14 15" key="1">
    <citation type="journal article" date="2021" name="Comput. Struct. Biotechnol. J.">
        <title>De novo genome assembly of the potent medicinal plant Rehmannia glutinosa using nanopore technology.</title>
        <authorList>
            <person name="Ma L."/>
            <person name="Dong C."/>
            <person name="Song C."/>
            <person name="Wang X."/>
            <person name="Zheng X."/>
            <person name="Niu Y."/>
            <person name="Chen S."/>
            <person name="Feng W."/>
        </authorList>
    </citation>
    <scope>NUCLEOTIDE SEQUENCE [LARGE SCALE GENOMIC DNA]</scope>
    <source>
        <strain evidence="14">DH-2019</strain>
    </source>
</reference>
<feature type="transmembrane region" description="Helical" evidence="11">
    <location>
        <begin position="813"/>
        <end position="836"/>
    </location>
</feature>
<comment type="similarity">
    <text evidence="2">Belongs to the ABC transporter superfamily. ABCB family. Multidrug resistance exporter (TC 3.A.1.201) subfamily.</text>
</comment>
<evidence type="ECO:0000256" key="5">
    <source>
        <dbReference type="ARBA" id="ARBA00022737"/>
    </source>
</evidence>
<dbReference type="PROSITE" id="PS50929">
    <property type="entry name" value="ABC_TM1F"/>
    <property type="match status" value="2"/>
</dbReference>
<dbReference type="PANTHER" id="PTHR43394">
    <property type="entry name" value="ATP-DEPENDENT PERMEASE MDL1, MITOCHONDRIAL"/>
    <property type="match status" value="1"/>
</dbReference>
<dbReference type="SUPFAM" id="SSF52540">
    <property type="entry name" value="P-loop containing nucleoside triphosphate hydrolases"/>
    <property type="match status" value="2"/>
</dbReference>
<dbReference type="Proteomes" id="UP001318860">
    <property type="component" value="Unassembled WGS sequence"/>
</dbReference>
<feature type="transmembrane region" description="Helical" evidence="11">
    <location>
        <begin position="325"/>
        <end position="345"/>
    </location>
</feature>
<evidence type="ECO:0000313" key="15">
    <source>
        <dbReference type="Proteomes" id="UP001318860"/>
    </source>
</evidence>
<keyword evidence="6" id="KW-0547">Nucleotide-binding</keyword>
<evidence type="ECO:0000256" key="1">
    <source>
        <dbReference type="ARBA" id="ARBA00004141"/>
    </source>
</evidence>
<feature type="domain" description="ABC transmembrane type-1" evidence="13">
    <location>
        <begin position="817"/>
        <end position="1104"/>
    </location>
</feature>
<dbReference type="CDD" id="cd18577">
    <property type="entry name" value="ABC_6TM_Pgp_ABCB1_D1_like"/>
    <property type="match status" value="1"/>
</dbReference>
<dbReference type="PROSITE" id="PS50893">
    <property type="entry name" value="ABC_TRANSPORTER_2"/>
    <property type="match status" value="2"/>
</dbReference>
<keyword evidence="3" id="KW-0813">Transport</keyword>
<feature type="region of interest" description="Disordered" evidence="10">
    <location>
        <begin position="732"/>
        <end position="755"/>
    </location>
</feature>
<proteinExistence type="inferred from homology"/>
<dbReference type="Gene3D" id="3.40.50.300">
    <property type="entry name" value="P-loop containing nucleotide triphosphate hydrolases"/>
    <property type="match status" value="3"/>
</dbReference>
<dbReference type="InterPro" id="IPR003593">
    <property type="entry name" value="AAA+_ATPase"/>
</dbReference>
<dbReference type="Gene3D" id="1.20.1560.10">
    <property type="entry name" value="ABC transporter type 1, transmembrane domain"/>
    <property type="match status" value="2"/>
</dbReference>
<feature type="compositionally biased region" description="Low complexity" evidence="10">
    <location>
        <begin position="733"/>
        <end position="752"/>
    </location>
</feature>
<dbReference type="CDD" id="cd03249">
    <property type="entry name" value="ABC_MTABC3_MDL1_MDL2"/>
    <property type="match status" value="1"/>
</dbReference>
<gene>
    <name evidence="14" type="ORF">DH2020_040085</name>
</gene>
<evidence type="ECO:0000313" key="14">
    <source>
        <dbReference type="EMBL" id="KAK6126166.1"/>
    </source>
</evidence>
<dbReference type="SMART" id="SM00382">
    <property type="entry name" value="AAA"/>
    <property type="match status" value="2"/>
</dbReference>
<feature type="transmembrane region" description="Helical" evidence="11">
    <location>
        <begin position="247"/>
        <end position="266"/>
    </location>
</feature>
<evidence type="ECO:0000256" key="4">
    <source>
        <dbReference type="ARBA" id="ARBA00022692"/>
    </source>
</evidence>
<feature type="domain" description="ABC transporter" evidence="12">
    <location>
        <begin position="421"/>
        <end position="721"/>
    </location>
</feature>
<feature type="transmembrane region" description="Helical" evidence="11">
    <location>
        <begin position="1043"/>
        <end position="1066"/>
    </location>
</feature>
<feature type="transmembrane region" description="Helical" evidence="11">
    <location>
        <begin position="1078"/>
        <end position="1099"/>
    </location>
</feature>
<feature type="transmembrane region" description="Helical" evidence="11">
    <location>
        <begin position="856"/>
        <end position="873"/>
    </location>
</feature>
<evidence type="ECO:0000256" key="10">
    <source>
        <dbReference type="SAM" id="MobiDB-lite"/>
    </source>
</evidence>
<dbReference type="InterPro" id="IPR036640">
    <property type="entry name" value="ABC1_TM_sf"/>
</dbReference>
<evidence type="ECO:0000259" key="13">
    <source>
        <dbReference type="PROSITE" id="PS50929"/>
    </source>
</evidence>
<feature type="region of interest" description="Disordered" evidence="10">
    <location>
        <begin position="41"/>
        <end position="76"/>
    </location>
</feature>
<organism evidence="14 15">
    <name type="scientific">Rehmannia glutinosa</name>
    <name type="common">Chinese foxglove</name>
    <dbReference type="NCBI Taxonomy" id="99300"/>
    <lineage>
        <taxon>Eukaryota</taxon>
        <taxon>Viridiplantae</taxon>
        <taxon>Streptophyta</taxon>
        <taxon>Embryophyta</taxon>
        <taxon>Tracheophyta</taxon>
        <taxon>Spermatophyta</taxon>
        <taxon>Magnoliopsida</taxon>
        <taxon>eudicotyledons</taxon>
        <taxon>Gunneridae</taxon>
        <taxon>Pentapetalae</taxon>
        <taxon>asterids</taxon>
        <taxon>lamiids</taxon>
        <taxon>Lamiales</taxon>
        <taxon>Orobanchaceae</taxon>
        <taxon>Rehmannieae</taxon>
        <taxon>Rehmannia</taxon>
    </lineage>
</organism>
<evidence type="ECO:0000256" key="7">
    <source>
        <dbReference type="ARBA" id="ARBA00022840"/>
    </source>
</evidence>
<dbReference type="SUPFAM" id="SSF90123">
    <property type="entry name" value="ABC transporter transmembrane region"/>
    <property type="match status" value="2"/>
</dbReference>
<keyword evidence="9 11" id="KW-0472">Membrane</keyword>
<comment type="caution">
    <text evidence="14">The sequence shown here is derived from an EMBL/GenBank/DDBJ whole genome shotgun (WGS) entry which is preliminary data.</text>
</comment>
<dbReference type="InterPro" id="IPR003439">
    <property type="entry name" value="ABC_transporter-like_ATP-bd"/>
</dbReference>
<evidence type="ECO:0000256" key="6">
    <source>
        <dbReference type="ARBA" id="ARBA00022741"/>
    </source>
</evidence>
<evidence type="ECO:0000256" key="11">
    <source>
        <dbReference type="SAM" id="Phobius"/>
    </source>
</evidence>
<dbReference type="CDD" id="cd18578">
    <property type="entry name" value="ABC_6TM_Pgp_ABCB1_D2_like"/>
    <property type="match status" value="1"/>
</dbReference>
<dbReference type="InterPro" id="IPR027417">
    <property type="entry name" value="P-loop_NTPase"/>
</dbReference>